<feature type="compositionally biased region" description="Basic and acidic residues" evidence="1">
    <location>
        <begin position="20"/>
        <end position="30"/>
    </location>
</feature>
<feature type="region of interest" description="Disordered" evidence="1">
    <location>
        <begin position="18"/>
        <end position="155"/>
    </location>
</feature>
<comment type="caution">
    <text evidence="2">The sequence shown here is derived from an EMBL/GenBank/DDBJ whole genome shotgun (WGS) entry which is preliminary data.</text>
</comment>
<evidence type="ECO:0000313" key="3">
    <source>
        <dbReference type="Proteomes" id="UP001303046"/>
    </source>
</evidence>
<evidence type="ECO:0000256" key="1">
    <source>
        <dbReference type="SAM" id="MobiDB-lite"/>
    </source>
</evidence>
<keyword evidence="3" id="KW-1185">Reference proteome</keyword>
<proteinExistence type="predicted"/>
<protein>
    <submittedName>
        <fullName evidence="2">Uncharacterized protein</fullName>
    </submittedName>
</protein>
<name>A0ABR1BKC8_NECAM</name>
<reference evidence="2 3" key="1">
    <citation type="submission" date="2023-08" db="EMBL/GenBank/DDBJ databases">
        <title>A Necator americanus chromosomal reference genome.</title>
        <authorList>
            <person name="Ilik V."/>
            <person name="Petrzelkova K.J."/>
            <person name="Pardy F."/>
            <person name="Fuh T."/>
            <person name="Niatou-Singa F.S."/>
            <person name="Gouil Q."/>
            <person name="Baker L."/>
            <person name="Ritchie M.E."/>
            <person name="Jex A.R."/>
            <person name="Gazzola D."/>
            <person name="Li H."/>
            <person name="Toshio Fujiwara R."/>
            <person name="Zhan B."/>
            <person name="Aroian R.V."/>
            <person name="Pafco B."/>
            <person name="Schwarz E.M."/>
        </authorList>
    </citation>
    <scope>NUCLEOTIDE SEQUENCE [LARGE SCALE GENOMIC DNA]</scope>
    <source>
        <strain evidence="2 3">Aroian</strain>
        <tissue evidence="2">Whole animal</tissue>
    </source>
</reference>
<dbReference type="EMBL" id="JAVFWL010000001">
    <property type="protein sequence ID" value="KAK6726924.1"/>
    <property type="molecule type" value="Genomic_DNA"/>
</dbReference>
<feature type="compositionally biased region" description="Basic and acidic residues" evidence="1">
    <location>
        <begin position="37"/>
        <end position="78"/>
    </location>
</feature>
<dbReference type="Proteomes" id="UP001303046">
    <property type="component" value="Unassembled WGS sequence"/>
</dbReference>
<accession>A0ABR1BKC8</accession>
<evidence type="ECO:0000313" key="2">
    <source>
        <dbReference type="EMBL" id="KAK6726924.1"/>
    </source>
</evidence>
<gene>
    <name evidence="2" type="primary">Necator_chrI.g1053</name>
    <name evidence="2" type="ORF">RB195_004929</name>
</gene>
<sequence>MAMNWAIGEMARADWVSEDGGEHVKVRKGEGSMGGQEEGRYREGETEREVKERGGRRREERARERERKRGWERVEERSPAINGPNGSVANTFDHKAEEQRPNTMGGSVNGSKKIKGRVSTGRMAKRVTRSAKERRNPSSYPAVATGPAKQPAWCK</sequence>
<organism evidence="2 3">
    <name type="scientific">Necator americanus</name>
    <name type="common">Human hookworm</name>
    <dbReference type="NCBI Taxonomy" id="51031"/>
    <lineage>
        <taxon>Eukaryota</taxon>
        <taxon>Metazoa</taxon>
        <taxon>Ecdysozoa</taxon>
        <taxon>Nematoda</taxon>
        <taxon>Chromadorea</taxon>
        <taxon>Rhabditida</taxon>
        <taxon>Rhabditina</taxon>
        <taxon>Rhabditomorpha</taxon>
        <taxon>Strongyloidea</taxon>
        <taxon>Ancylostomatidae</taxon>
        <taxon>Bunostominae</taxon>
        <taxon>Necator</taxon>
    </lineage>
</organism>
<feature type="compositionally biased region" description="Polar residues" evidence="1">
    <location>
        <begin position="101"/>
        <end position="110"/>
    </location>
</feature>